<feature type="region of interest" description="Disordered" evidence="1">
    <location>
        <begin position="204"/>
        <end position="263"/>
    </location>
</feature>
<evidence type="ECO:0000313" key="3">
    <source>
        <dbReference type="Proteomes" id="UP000313359"/>
    </source>
</evidence>
<feature type="compositionally biased region" description="Polar residues" evidence="1">
    <location>
        <begin position="249"/>
        <end position="262"/>
    </location>
</feature>
<feature type="compositionally biased region" description="Basic and acidic residues" evidence="1">
    <location>
        <begin position="218"/>
        <end position="233"/>
    </location>
</feature>
<dbReference type="Proteomes" id="UP000313359">
    <property type="component" value="Unassembled WGS sequence"/>
</dbReference>
<accession>A0A5C2RM90</accession>
<dbReference type="AlphaFoldDB" id="A0A5C2RM90"/>
<feature type="compositionally biased region" description="Acidic residues" evidence="1">
    <location>
        <begin position="234"/>
        <end position="246"/>
    </location>
</feature>
<proteinExistence type="predicted"/>
<organism evidence="2 3">
    <name type="scientific">Lentinus tigrinus ALCF2SS1-6</name>
    <dbReference type="NCBI Taxonomy" id="1328759"/>
    <lineage>
        <taxon>Eukaryota</taxon>
        <taxon>Fungi</taxon>
        <taxon>Dikarya</taxon>
        <taxon>Basidiomycota</taxon>
        <taxon>Agaricomycotina</taxon>
        <taxon>Agaricomycetes</taxon>
        <taxon>Polyporales</taxon>
        <taxon>Polyporaceae</taxon>
        <taxon>Lentinus</taxon>
    </lineage>
</organism>
<dbReference type="EMBL" id="ML122391">
    <property type="protein sequence ID" value="RPD52210.1"/>
    <property type="molecule type" value="Genomic_DNA"/>
</dbReference>
<feature type="region of interest" description="Disordered" evidence="1">
    <location>
        <begin position="394"/>
        <end position="416"/>
    </location>
</feature>
<name>A0A5C2RM90_9APHY</name>
<protein>
    <submittedName>
        <fullName evidence="2">Uncharacterized protein</fullName>
    </submittedName>
</protein>
<feature type="compositionally biased region" description="Polar residues" evidence="1">
    <location>
        <begin position="74"/>
        <end position="86"/>
    </location>
</feature>
<feature type="region of interest" description="Disordered" evidence="1">
    <location>
        <begin position="73"/>
        <end position="101"/>
    </location>
</feature>
<gene>
    <name evidence="2" type="ORF">L227DRAFT_568739</name>
</gene>
<reference evidence="2" key="1">
    <citation type="journal article" date="2018" name="Genome Biol. Evol.">
        <title>Genomics and development of Lentinus tigrinus, a white-rot wood-decaying mushroom with dimorphic fruiting bodies.</title>
        <authorList>
            <person name="Wu B."/>
            <person name="Xu Z."/>
            <person name="Knudson A."/>
            <person name="Carlson A."/>
            <person name="Chen N."/>
            <person name="Kovaka S."/>
            <person name="LaButti K."/>
            <person name="Lipzen A."/>
            <person name="Pennachio C."/>
            <person name="Riley R."/>
            <person name="Schakwitz W."/>
            <person name="Umezawa K."/>
            <person name="Ohm R.A."/>
            <person name="Grigoriev I.V."/>
            <person name="Nagy L.G."/>
            <person name="Gibbons J."/>
            <person name="Hibbett D."/>
        </authorList>
    </citation>
    <scope>NUCLEOTIDE SEQUENCE [LARGE SCALE GENOMIC DNA]</scope>
    <source>
        <strain evidence="2">ALCF2SS1-6</strain>
    </source>
</reference>
<feature type="non-terminal residue" evidence="2">
    <location>
        <position position="431"/>
    </location>
</feature>
<sequence>MAQPRNGLVHRLMQRTGLSLRIPHFRHHRQNRHEGRGSTPVSTSTLGFPKESFPTPDVLRQPVSPYPLPLQWTRRLQGSNNPSEDSVTAYPTEDSTTEYSNELPTLDNASDEVAYLLWWIHNHIRHSLALVSDSTLSRVERLQIAQHLTDLYAATQVITSFIDYHQEGSKYRSQTGDIAKYQEFLGKTGAQSGDYRAYKDYCQQSEDPKPSIRQQGKQPEHLPEPEPEKQPHNEDEDEDEDEDEPEPPQNSSPAQMSATYTEPTPEWEECLQIMLNQSPKQIEQLLWALGGSVVYLHAFQWARVTQQLVAVFREPSSHLLLQVQQVAVEAFLRQTQIQTHLLPILLDELVNQAKEEGDSPEGQEEIRLVKACQEGLLTFNNQYQAWYLEDELRSRPPSPLRETKAKPEDSSTTCSSSSLLNQMHMQVISYE</sequence>
<keyword evidence="3" id="KW-1185">Reference proteome</keyword>
<evidence type="ECO:0000256" key="1">
    <source>
        <dbReference type="SAM" id="MobiDB-lite"/>
    </source>
</evidence>
<evidence type="ECO:0000313" key="2">
    <source>
        <dbReference type="EMBL" id="RPD52210.1"/>
    </source>
</evidence>
<feature type="region of interest" description="Disordered" evidence="1">
    <location>
        <begin position="28"/>
        <end position="47"/>
    </location>
</feature>